<dbReference type="AlphaFoldDB" id="A0A562KMI5"/>
<evidence type="ECO:0000259" key="3">
    <source>
        <dbReference type="SMART" id="SM00822"/>
    </source>
</evidence>
<proteinExistence type="inferred from homology"/>
<comment type="catalytic activity">
    <reaction evidence="2">
        <text>2,5-dichlorocyclohexa-2,5-dien-1,4-diol + NAD(+) = 2,5-dichlorohydroquinone + NADH + H(+)</text>
        <dbReference type="Rhea" id="RHEA:15741"/>
        <dbReference type="ChEBI" id="CHEBI:15378"/>
        <dbReference type="ChEBI" id="CHEBI:27545"/>
        <dbReference type="ChEBI" id="CHEBI:28975"/>
        <dbReference type="ChEBI" id="CHEBI:57540"/>
        <dbReference type="ChEBI" id="CHEBI:57945"/>
    </reaction>
</comment>
<dbReference type="Pfam" id="PF13561">
    <property type="entry name" value="adh_short_C2"/>
    <property type="match status" value="1"/>
</dbReference>
<accession>A0A562KMI5</accession>
<evidence type="ECO:0000313" key="5">
    <source>
        <dbReference type="Proteomes" id="UP000316624"/>
    </source>
</evidence>
<dbReference type="Gene3D" id="3.40.50.720">
    <property type="entry name" value="NAD(P)-binding Rossmann-like Domain"/>
    <property type="match status" value="1"/>
</dbReference>
<dbReference type="GO" id="GO:0030497">
    <property type="term" value="P:fatty acid elongation"/>
    <property type="evidence" value="ECO:0007669"/>
    <property type="project" value="TreeGrafter"/>
</dbReference>
<name>A0A562KMI5_SPHWJ</name>
<dbReference type="GO" id="GO:0016616">
    <property type="term" value="F:oxidoreductase activity, acting on the CH-OH group of donors, NAD or NADP as acceptor"/>
    <property type="evidence" value="ECO:0007669"/>
    <property type="project" value="UniProtKB-ARBA"/>
</dbReference>
<dbReference type="CDD" id="cd05233">
    <property type="entry name" value="SDR_c"/>
    <property type="match status" value="1"/>
</dbReference>
<comment type="caution">
    <text evidence="4">The sequence shown here is derived from an EMBL/GenBank/DDBJ whole genome shotgun (WGS) entry which is preliminary data.</text>
</comment>
<sequence length="255" mass="26640">MSVTGKRFIVTGCATGMGRATVSAFVRDGAHVVGFYRSSGVEDVEREIEGMPGRASFIRCDVADEGQVKDATGEAVRRLGGLDGLVHAAAIAPTVPAEDISFAQLNDVLRVNMGGTMLINQAVFPHLKEKGGRILNFASSTGATGAAMKADYAASKGAVLAWTRSIAVAWAKYGITVNAICPVIMTEMYRATRAALSPAQLAAHDDQMASAIPLGGAFGDPDRDFAPFVVFYAGDGARFVTGQTLSVDGGAFMVR</sequence>
<dbReference type="PANTHER" id="PTHR42760">
    <property type="entry name" value="SHORT-CHAIN DEHYDROGENASES/REDUCTASES FAMILY MEMBER"/>
    <property type="match status" value="1"/>
</dbReference>
<dbReference type="PRINTS" id="PR00081">
    <property type="entry name" value="GDHRDH"/>
</dbReference>
<protein>
    <submittedName>
        <fullName evidence="4">NAD(P)-dependent dehydrogenase (Short-subunit alcohol dehydrogenase family)</fullName>
    </submittedName>
</protein>
<dbReference type="InterPro" id="IPR057326">
    <property type="entry name" value="KR_dom"/>
</dbReference>
<evidence type="ECO:0000256" key="1">
    <source>
        <dbReference type="ARBA" id="ARBA00006484"/>
    </source>
</evidence>
<dbReference type="EMBL" id="VLKK01000002">
    <property type="protein sequence ID" value="TWH96611.1"/>
    <property type="molecule type" value="Genomic_DNA"/>
</dbReference>
<comment type="similarity">
    <text evidence="1">Belongs to the short-chain dehydrogenases/reductases (SDR) family.</text>
</comment>
<dbReference type="InterPro" id="IPR036291">
    <property type="entry name" value="NAD(P)-bd_dom_sf"/>
</dbReference>
<dbReference type="FunFam" id="3.40.50.720:FF:000084">
    <property type="entry name" value="Short-chain dehydrogenase reductase"/>
    <property type="match status" value="1"/>
</dbReference>
<dbReference type="SMART" id="SM00822">
    <property type="entry name" value="PKS_KR"/>
    <property type="match status" value="1"/>
</dbReference>
<keyword evidence="5" id="KW-1185">Reference proteome</keyword>
<organism evidence="4 5">
    <name type="scientific">Sphingobium wenxiniae (strain DSM 21828 / CGMCC 1.7748 / JZ-1)</name>
    <dbReference type="NCBI Taxonomy" id="595605"/>
    <lineage>
        <taxon>Bacteria</taxon>
        <taxon>Pseudomonadati</taxon>
        <taxon>Pseudomonadota</taxon>
        <taxon>Alphaproteobacteria</taxon>
        <taxon>Sphingomonadales</taxon>
        <taxon>Sphingomonadaceae</taxon>
        <taxon>Sphingobium</taxon>
    </lineage>
</organism>
<reference evidence="4 5" key="1">
    <citation type="journal article" date="2015" name="Stand. Genomic Sci.">
        <title>Genomic Encyclopedia of Bacterial and Archaeal Type Strains, Phase III: the genomes of soil and plant-associated and newly described type strains.</title>
        <authorList>
            <person name="Whitman W.B."/>
            <person name="Woyke T."/>
            <person name="Klenk H.P."/>
            <person name="Zhou Y."/>
            <person name="Lilburn T.G."/>
            <person name="Beck B.J."/>
            <person name="De Vos P."/>
            <person name="Vandamme P."/>
            <person name="Eisen J.A."/>
            <person name="Garrity G."/>
            <person name="Hugenholtz P."/>
            <person name="Kyrpides N.C."/>
        </authorList>
    </citation>
    <scope>NUCLEOTIDE SEQUENCE [LARGE SCALE GENOMIC DNA]</scope>
    <source>
        <strain evidence="4 5">CGMCC 1.7748</strain>
    </source>
</reference>
<evidence type="ECO:0000313" key="4">
    <source>
        <dbReference type="EMBL" id="TWH96611.1"/>
    </source>
</evidence>
<dbReference type="SUPFAM" id="SSF51735">
    <property type="entry name" value="NAD(P)-binding Rossmann-fold domains"/>
    <property type="match status" value="1"/>
</dbReference>
<dbReference type="PANTHER" id="PTHR42760:SF40">
    <property type="entry name" value="3-OXOACYL-[ACYL-CARRIER-PROTEIN] REDUCTASE, CHLOROPLASTIC"/>
    <property type="match status" value="1"/>
</dbReference>
<dbReference type="Proteomes" id="UP000316624">
    <property type="component" value="Unassembled WGS sequence"/>
</dbReference>
<gene>
    <name evidence="4" type="ORF">IQ35_00542</name>
</gene>
<dbReference type="PRINTS" id="PR00080">
    <property type="entry name" value="SDRFAMILY"/>
</dbReference>
<feature type="domain" description="Ketoreductase" evidence="3">
    <location>
        <begin position="6"/>
        <end position="183"/>
    </location>
</feature>
<evidence type="ECO:0000256" key="2">
    <source>
        <dbReference type="ARBA" id="ARBA00051383"/>
    </source>
</evidence>
<dbReference type="RefSeq" id="WP_021246058.1">
    <property type="nucleotide sequence ID" value="NZ_JACIIY010000009.1"/>
</dbReference>
<dbReference type="InterPro" id="IPR002347">
    <property type="entry name" value="SDR_fam"/>
</dbReference>
<dbReference type="InterPro" id="IPR020904">
    <property type="entry name" value="Sc_DH/Rdtase_CS"/>
</dbReference>
<dbReference type="PROSITE" id="PS00061">
    <property type="entry name" value="ADH_SHORT"/>
    <property type="match status" value="1"/>
</dbReference>